<evidence type="ECO:0008006" key="3">
    <source>
        <dbReference type="Google" id="ProtNLM"/>
    </source>
</evidence>
<dbReference type="RefSeq" id="WP_344257422.1">
    <property type="nucleotide sequence ID" value="NZ_BAAARE010000039.1"/>
</dbReference>
<dbReference type="InterPro" id="IPR032584">
    <property type="entry name" value="DUF4913"/>
</dbReference>
<gene>
    <name evidence="1" type="ORF">GCM10009858_45780</name>
</gene>
<sequence length="133" mass="15257">MTAWDDGLISIEAEAREPFYANVDEFVCGYLLPNWRLPCGSGGITWCARWWEHAEAITRLEALWESWERSRIVEGVGMAVWWRDYADPHMAILTDAQSGPFTKCRADLDRHELLPLWQAVPAPHGLFRDAALE</sequence>
<organism evidence="1 2">
    <name type="scientific">Terrabacter carboxydivorans</name>
    <dbReference type="NCBI Taxonomy" id="619730"/>
    <lineage>
        <taxon>Bacteria</taxon>
        <taxon>Bacillati</taxon>
        <taxon>Actinomycetota</taxon>
        <taxon>Actinomycetes</taxon>
        <taxon>Micrococcales</taxon>
        <taxon>Intrasporangiaceae</taxon>
        <taxon>Terrabacter</taxon>
    </lineage>
</organism>
<dbReference type="EMBL" id="BAAARE010000039">
    <property type="protein sequence ID" value="GAA2502506.1"/>
    <property type="molecule type" value="Genomic_DNA"/>
</dbReference>
<keyword evidence="2" id="KW-1185">Reference proteome</keyword>
<comment type="caution">
    <text evidence="1">The sequence shown here is derived from an EMBL/GenBank/DDBJ whole genome shotgun (WGS) entry which is preliminary data.</text>
</comment>
<dbReference type="Pfam" id="PF16259">
    <property type="entry name" value="DUF4913"/>
    <property type="match status" value="1"/>
</dbReference>
<dbReference type="Proteomes" id="UP001500730">
    <property type="component" value="Unassembled WGS sequence"/>
</dbReference>
<evidence type="ECO:0000313" key="2">
    <source>
        <dbReference type="Proteomes" id="UP001500730"/>
    </source>
</evidence>
<evidence type="ECO:0000313" key="1">
    <source>
        <dbReference type="EMBL" id="GAA2502506.1"/>
    </source>
</evidence>
<proteinExistence type="predicted"/>
<protein>
    <recommendedName>
        <fullName evidence="3">DUF4913 domain-containing protein</fullName>
    </recommendedName>
</protein>
<accession>A0ABP5ZTG2</accession>
<name>A0ABP5ZTG2_9MICO</name>
<reference evidence="2" key="1">
    <citation type="journal article" date="2019" name="Int. J. Syst. Evol. Microbiol.">
        <title>The Global Catalogue of Microorganisms (GCM) 10K type strain sequencing project: providing services to taxonomists for standard genome sequencing and annotation.</title>
        <authorList>
            <consortium name="The Broad Institute Genomics Platform"/>
            <consortium name="The Broad Institute Genome Sequencing Center for Infectious Disease"/>
            <person name="Wu L."/>
            <person name="Ma J."/>
        </authorList>
    </citation>
    <scope>NUCLEOTIDE SEQUENCE [LARGE SCALE GENOMIC DNA]</scope>
    <source>
        <strain evidence="2">JCM 16259</strain>
    </source>
</reference>